<dbReference type="EMBL" id="BMMF01000008">
    <property type="protein sequence ID" value="GGK39658.1"/>
    <property type="molecule type" value="Genomic_DNA"/>
</dbReference>
<evidence type="ECO:0000313" key="1">
    <source>
        <dbReference type="EMBL" id="GGK39658.1"/>
    </source>
</evidence>
<proteinExistence type="predicted"/>
<keyword evidence="2" id="KW-1185">Reference proteome</keyword>
<gene>
    <name evidence="1" type="ORF">GCM10011322_28490</name>
</gene>
<accession>A0A917QAS7</accession>
<name>A0A917QAS7_9HYPH</name>
<dbReference type="RefSeq" id="WP_188913896.1">
    <property type="nucleotide sequence ID" value="NZ_BMMF01000008.1"/>
</dbReference>
<protein>
    <submittedName>
        <fullName evidence="1">Uncharacterized protein</fullName>
    </submittedName>
</protein>
<organism evidence="1 2">
    <name type="scientific">Salinarimonas ramus</name>
    <dbReference type="NCBI Taxonomy" id="690164"/>
    <lineage>
        <taxon>Bacteria</taxon>
        <taxon>Pseudomonadati</taxon>
        <taxon>Pseudomonadota</taxon>
        <taxon>Alphaproteobacteria</taxon>
        <taxon>Hyphomicrobiales</taxon>
        <taxon>Salinarimonadaceae</taxon>
        <taxon>Salinarimonas</taxon>
    </lineage>
</organism>
<reference evidence="1 2" key="1">
    <citation type="journal article" date="2014" name="Int. J. Syst. Evol. Microbiol.">
        <title>Complete genome sequence of Corynebacterium casei LMG S-19264T (=DSM 44701T), isolated from a smear-ripened cheese.</title>
        <authorList>
            <consortium name="US DOE Joint Genome Institute (JGI-PGF)"/>
            <person name="Walter F."/>
            <person name="Albersmeier A."/>
            <person name="Kalinowski J."/>
            <person name="Ruckert C."/>
        </authorList>
    </citation>
    <scope>NUCLEOTIDE SEQUENCE [LARGE SCALE GENOMIC DNA]</scope>
    <source>
        <strain evidence="1 2">CGMCC 1.9161</strain>
    </source>
</reference>
<dbReference type="Proteomes" id="UP000600449">
    <property type="component" value="Unassembled WGS sequence"/>
</dbReference>
<comment type="caution">
    <text evidence="1">The sequence shown here is derived from an EMBL/GenBank/DDBJ whole genome shotgun (WGS) entry which is preliminary data.</text>
</comment>
<evidence type="ECO:0000313" key="2">
    <source>
        <dbReference type="Proteomes" id="UP000600449"/>
    </source>
</evidence>
<dbReference type="AlphaFoldDB" id="A0A917QAS7"/>
<sequence length="110" mass="12288">MPRVVALDEKVCALHRAFSQLRQRTDRTPEHLAADGLYEWVDELALEIMRTPAQSWRAAQCKAEVMRSWFAADAMGGACADPKAAAALEHFIDEFEALIAAHLPDDPARR</sequence>